<reference evidence="3 4" key="1">
    <citation type="submission" date="2018-06" db="EMBL/GenBank/DDBJ databases">
        <title>Fusarium incarnatum-equiseti species complex species 28.</title>
        <authorList>
            <person name="Gardiner D.M."/>
        </authorList>
    </citation>
    <scope>NUCLEOTIDE SEQUENCE [LARGE SCALE GENOMIC DNA]</scope>
    <source>
        <strain evidence="3 4">FIESC_28</strain>
    </source>
</reference>
<dbReference type="InterPro" id="IPR010730">
    <property type="entry name" value="HET"/>
</dbReference>
<dbReference type="GeneID" id="41990209"/>
<keyword evidence="4" id="KW-1185">Reference proteome</keyword>
<dbReference type="RefSeq" id="XP_031021059.1">
    <property type="nucleotide sequence ID" value="XM_031154913.1"/>
</dbReference>
<dbReference type="Pfam" id="PF06985">
    <property type="entry name" value="HET"/>
    <property type="match status" value="1"/>
</dbReference>
<evidence type="ECO:0000313" key="3">
    <source>
        <dbReference type="EMBL" id="RBR26468.1"/>
    </source>
</evidence>
<dbReference type="PANTHER" id="PTHR10622">
    <property type="entry name" value="HET DOMAIN-CONTAINING PROTEIN"/>
    <property type="match status" value="1"/>
</dbReference>
<name>A0A366SC26_9HYPO</name>
<dbReference type="InterPro" id="IPR058525">
    <property type="entry name" value="DUF8212"/>
</dbReference>
<feature type="domain" description="DUF8212" evidence="2">
    <location>
        <begin position="680"/>
        <end position="708"/>
    </location>
</feature>
<accession>A0A366SC26</accession>
<dbReference type="EMBL" id="QKXC01000020">
    <property type="protein sequence ID" value="RBR26468.1"/>
    <property type="molecule type" value="Genomic_DNA"/>
</dbReference>
<gene>
    <name evidence="3" type="ORF">FIESC28_00762</name>
</gene>
<feature type="domain" description="Heterokaryon incompatibility" evidence="1">
    <location>
        <begin position="464"/>
        <end position="549"/>
    </location>
</feature>
<evidence type="ECO:0000259" key="2">
    <source>
        <dbReference type="Pfam" id="PF26640"/>
    </source>
</evidence>
<protein>
    <submittedName>
        <fullName evidence="3">Uncharacterized protein</fullName>
    </submittedName>
</protein>
<dbReference type="PANTHER" id="PTHR10622:SF10">
    <property type="entry name" value="HET DOMAIN-CONTAINING PROTEIN"/>
    <property type="match status" value="1"/>
</dbReference>
<evidence type="ECO:0000313" key="4">
    <source>
        <dbReference type="Proteomes" id="UP000253153"/>
    </source>
</evidence>
<comment type="caution">
    <text evidence="3">The sequence shown here is derived from an EMBL/GenBank/DDBJ whole genome shotgun (WGS) entry which is preliminary data.</text>
</comment>
<dbReference type="OrthoDB" id="20872at2759"/>
<dbReference type="AlphaFoldDB" id="A0A366SC26"/>
<dbReference type="Pfam" id="PF26640">
    <property type="entry name" value="DUF8212"/>
    <property type="match status" value="1"/>
</dbReference>
<dbReference type="Proteomes" id="UP000253153">
    <property type="component" value="Unassembled WGS sequence"/>
</dbReference>
<sequence length="1024" mass="115909">MAGNSMESLTSGVEAISTQPNATIPRYMIIHRVECPGSTPDHSNHPHISLYRDVPRLFAGDNNASRLRGQMPDEEAQLRAKKDADISFIIHRTYNCLEYHTALFDALRETSVDSLPPDRTFRTYLLPIDAFDAVAEREYMEIVSTNLNNGIEAVKEADTRHDSLDKSSLLGWNREHNMVAPYFHRCHTRSLLRDHVPQLPEFQSQHIDLLLEYLDENFGHEYQEAEKLFNDGLENGRYMVDIDTYRRFHKPNILANTAIEHVGACLPLKATESNSPPAGTFALLLPPITYGFGFHDKKWRKLSIDYAADVAWDEDVFNIPILWQEVNDNLSSLQLEKKTSKDVEAGQGQGRVIQLHSGPKISRTVAAAALAESAKKPLYQLAPHEIGVEPEQVENNIEEAFYRGGLWDAANDFNPARESYFLSLITWIPSTEREICTPLGNRMRLINTHTRAFEEFYGRKVPKYAILSHTWGQDEVTFQDWIDSASVLQKSGFTKVIEACEQARNDDYSYIWIDTNCIDKSSSAELTEAINSMFAWYSKADVCYAYLSNVPTFKPLSYSEEFRQSRWFKRGWTLQELLAPGYVVFYAADWSCIGTRSTLMHDIAEATGIGIRYLCADQKPVTTTREDWSEVRTQVCHEASVAERMSWLSRRETTRIEDMAYCMLGIFGIHMPLMYGEGSRAFLRLQEEILKTSDDHSLFCWSWATSESQGSLLASRPHSFLDASSYKRHRIGREPSPYAVANSGLSIRLPVIQCWSPDIYIAVLNVELAGTDRNVGIALRRLIRAGRQSRTEIYTRTSYLDVPIPLAVAHHQGRPPTDMYIPVQRADTESTRARAITSQSQCTAGALLSFGLAGCDSARSKFGEIRTFPPDRFSHADSILVICPTSHDQVPGPNWLQRMSQKNSGFLGATIAEFTTTRGPEMIVFVVTTTNQGSYLIPRWHYCELACFLSEPEINDLGMGKSLPQEAFQTFERILSDPDYAERRNNDSPEGLLYVQQAEHGFTTTDSSMLIHFDLGLNSNAVIR</sequence>
<proteinExistence type="predicted"/>
<organism evidence="3 4">
    <name type="scientific">Fusarium coffeatum</name>
    <dbReference type="NCBI Taxonomy" id="231269"/>
    <lineage>
        <taxon>Eukaryota</taxon>
        <taxon>Fungi</taxon>
        <taxon>Dikarya</taxon>
        <taxon>Ascomycota</taxon>
        <taxon>Pezizomycotina</taxon>
        <taxon>Sordariomycetes</taxon>
        <taxon>Hypocreomycetidae</taxon>
        <taxon>Hypocreales</taxon>
        <taxon>Nectriaceae</taxon>
        <taxon>Fusarium</taxon>
        <taxon>Fusarium incarnatum-equiseti species complex</taxon>
    </lineage>
</organism>
<evidence type="ECO:0000259" key="1">
    <source>
        <dbReference type="Pfam" id="PF06985"/>
    </source>
</evidence>